<dbReference type="EMBL" id="PNIL01000043">
    <property type="protein sequence ID" value="PMP67507.1"/>
    <property type="molecule type" value="Genomic_DNA"/>
</dbReference>
<protein>
    <recommendedName>
        <fullName evidence="1">Copper amine oxidase-like N-terminal domain-containing protein</fullName>
    </recommendedName>
</protein>
<dbReference type="Pfam" id="PF07833">
    <property type="entry name" value="Cu_amine_oxidN1"/>
    <property type="match status" value="1"/>
</dbReference>
<dbReference type="EMBL" id="PNIL01000021">
    <property type="protein sequence ID" value="PMP68342.1"/>
    <property type="molecule type" value="Genomic_DNA"/>
</dbReference>
<feature type="domain" description="Copper amine oxidase-like N-terminal" evidence="1">
    <location>
        <begin position="573"/>
        <end position="673"/>
    </location>
</feature>
<dbReference type="AlphaFoldDB" id="A0A2J6WFC0"/>
<accession>A0A2J6WFC0</accession>
<gene>
    <name evidence="3" type="ORF">C0189_01440</name>
    <name evidence="2" type="ORF">C0189_02900</name>
</gene>
<dbReference type="Gene3D" id="3.30.457.10">
    <property type="entry name" value="Copper amine oxidase-like, N-terminal domain"/>
    <property type="match status" value="1"/>
</dbReference>
<dbReference type="Proteomes" id="UP000237040">
    <property type="component" value="Unassembled WGS sequence"/>
</dbReference>
<name>A0A2J6WFC0_9BACT</name>
<comment type="caution">
    <text evidence="3">The sequence shown here is derived from an EMBL/GenBank/DDBJ whole genome shotgun (WGS) entry which is preliminary data.</text>
</comment>
<organism evidence="3 4">
    <name type="scientific">Caldisericum exile</name>
    <dbReference type="NCBI Taxonomy" id="693075"/>
    <lineage>
        <taxon>Bacteria</taxon>
        <taxon>Pseudomonadati</taxon>
        <taxon>Caldisericota/Cryosericota group</taxon>
        <taxon>Caldisericota</taxon>
        <taxon>Caldisericia</taxon>
        <taxon>Caldisericales</taxon>
        <taxon>Caldisericaceae</taxon>
        <taxon>Caldisericum</taxon>
    </lineage>
</organism>
<dbReference type="InterPro" id="IPR036582">
    <property type="entry name" value="Mao_N_sf"/>
</dbReference>
<proteinExistence type="predicted"/>
<evidence type="ECO:0000313" key="4">
    <source>
        <dbReference type="Proteomes" id="UP000237040"/>
    </source>
</evidence>
<evidence type="ECO:0000313" key="3">
    <source>
        <dbReference type="EMBL" id="PMP68342.1"/>
    </source>
</evidence>
<evidence type="ECO:0000259" key="1">
    <source>
        <dbReference type="Pfam" id="PF07833"/>
    </source>
</evidence>
<evidence type="ECO:0000313" key="2">
    <source>
        <dbReference type="EMBL" id="PMP67507.1"/>
    </source>
</evidence>
<dbReference type="InterPro" id="IPR012854">
    <property type="entry name" value="Cu_amine_oxidase-like_N"/>
</dbReference>
<reference evidence="3 4" key="1">
    <citation type="submission" date="2018-01" db="EMBL/GenBank/DDBJ databases">
        <title>Metagenomic assembled genomes from two thermal pools in the Uzon Caldera, Kamchatka, Russia.</title>
        <authorList>
            <person name="Wilkins L."/>
            <person name="Ettinger C."/>
        </authorList>
    </citation>
    <scope>NUCLEOTIDE SEQUENCE [LARGE SCALE GENOMIC DNA]</scope>
    <source>
        <strain evidence="3">ZAV-07</strain>
    </source>
</reference>
<sequence length="675" mass="74865">MMKKIFVFLTTFVMLFSVFTFIKGAVNSIGNLTVSVNPSDRGAYGEYKITFVSHSDLKQGYDRIYLQFPQESTIPCTSCAYAHCSDCFLINGTRVAGAGPVYDLPKTVYFTVPSPGIKANETVEILIKESASFQNPTVPGDYTLKVWTDQEPEKAQAPFTITSTTIQNLAASADPEFTNANIMLSLDFTTGRLGDVMNGKNVYVRFQDGFILPQKPDTNYVTINGENPGSVSLKGNTLVLQLASSIGKNANVKVKFYPSFGIVSPNKQGSYLIEVFTDSEPTPVSVKIDFKDKDFLRTLLETTPSEPNGKNGYFVSNVIVKLIAETNTSETPTTYYKLDEGDYKVFIDPIVINDGIHTLKYYSKTKSLTEEEKSVTLKVDTKPPDITLNIKDLTYTYENTLSIKGELSESGDVYINGIKLNMLSPLSFEGIYALKDGQNFFHLVAIDVAGNRNEKLLTVVLDTTTPVLTVDSPKSNFEKFSNSVLVKGNVYPSNCFVLVNGKMIEVDANGNFDYKLIPSSNNNMLPVNLKAIYPLTDKSVEQKFIVFFEKDNTIKLQVGSKTISVFGETKTLDVEPFIDRTSGRTLVPVRFISEALGFEVSYNAKTKTVLLQKNNFKIELIVGSKFAIVNSVRKNLDVAPVIKDARTFVPLRFISEVMGYKVEWNAETKTITISP</sequence>
<dbReference type="SUPFAM" id="SSF55383">
    <property type="entry name" value="Copper amine oxidase, domain N"/>
    <property type="match status" value="2"/>
</dbReference>